<dbReference type="EMBL" id="SJSN01000003">
    <property type="protein sequence ID" value="TCD11601.1"/>
    <property type="molecule type" value="Genomic_DNA"/>
</dbReference>
<evidence type="ECO:0000313" key="2">
    <source>
        <dbReference type="EMBL" id="TCD11601.1"/>
    </source>
</evidence>
<dbReference type="InterPro" id="IPR030890">
    <property type="entry name" value="LP_HExxH_w_TonB"/>
</dbReference>
<reference evidence="2 3" key="1">
    <citation type="submission" date="2019-02" db="EMBL/GenBank/DDBJ databases">
        <title>Pedobacter sp. RP-3-11 sp. nov., isolated from Arctic soil.</title>
        <authorList>
            <person name="Dahal R.H."/>
        </authorList>
    </citation>
    <scope>NUCLEOTIDE SEQUENCE [LARGE SCALE GENOMIC DNA]</scope>
    <source>
        <strain evidence="2 3">RP-3-11</strain>
    </source>
</reference>
<keyword evidence="1" id="KW-0732">Signal</keyword>
<name>A0A4R0P6R8_9SPHI</name>
<dbReference type="OrthoDB" id="1113652at2"/>
<dbReference type="Gene3D" id="3.40.390.70">
    <property type="match status" value="1"/>
</dbReference>
<comment type="caution">
    <text evidence="2">The sequence shown here is derived from an EMBL/GenBank/DDBJ whole genome shotgun (WGS) entry which is preliminary data.</text>
</comment>
<gene>
    <name evidence="2" type="ORF">EZ449_04895</name>
</gene>
<dbReference type="NCBIfam" id="TIGR04549">
    <property type="entry name" value="LP_HExxH_w_tonB"/>
    <property type="match status" value="1"/>
</dbReference>
<dbReference type="AlphaFoldDB" id="A0A4R0P6R8"/>
<organism evidence="2 3">
    <name type="scientific">Pedobacter frigidisoli</name>
    <dbReference type="NCBI Taxonomy" id="2530455"/>
    <lineage>
        <taxon>Bacteria</taxon>
        <taxon>Pseudomonadati</taxon>
        <taxon>Bacteroidota</taxon>
        <taxon>Sphingobacteriia</taxon>
        <taxon>Sphingobacteriales</taxon>
        <taxon>Sphingobacteriaceae</taxon>
        <taxon>Pedobacter</taxon>
    </lineage>
</organism>
<proteinExistence type="predicted"/>
<feature type="chain" id="PRO_5020515009" description="Substrate import-associated zinc metallohydrolase lipoprotein" evidence="1">
    <location>
        <begin position="23"/>
        <end position="451"/>
    </location>
</feature>
<evidence type="ECO:0000256" key="1">
    <source>
        <dbReference type="SAM" id="SignalP"/>
    </source>
</evidence>
<dbReference type="RefSeq" id="WP_131556851.1">
    <property type="nucleotide sequence ID" value="NZ_SJSN01000003.1"/>
</dbReference>
<sequence length="451" mass="51658">MKKIFQFGSVILILLTALTACKKEEALNANLDLIDQNMITNKTAIDLWLDDNFLNPYNIETKYRFDRFDYDYGRYLTPPKENLVISAMETVRDLWIRPFEVAGGADFIKLHSPKQFVLAGNAEFNSDGSITLGTAEGGRKVVLYVINSFNKGNLASVKQLIQVIQHEYTHILNQTVDIQPDYQLVSKGGYDANWTQRTLAEARSLGFITQYARVSPLEDFAEQASNMLMMGRVKYNQIVALAPVDAQLKFKQKEQFVVNYYKAAFNINFYQLQTEVQKQLYKIFPPQLYQMIGPDVGYTKLYANPATDPKQSPEFLQLWKDAVLAELNNNGFAIEDMTMFFKSRTLMTIRYRLTIRTVVYEPEIDFDIDINPNTGITTFKEKAIQQADTNHGFMQYFKSDFVGIHAYLQNNRFKADWINQIIPGEIANVGSLGAFYKVSDPSSYFYGLMGQ</sequence>
<feature type="signal peptide" evidence="1">
    <location>
        <begin position="1"/>
        <end position="22"/>
    </location>
</feature>
<keyword evidence="3" id="KW-1185">Reference proteome</keyword>
<evidence type="ECO:0000313" key="3">
    <source>
        <dbReference type="Proteomes" id="UP000291485"/>
    </source>
</evidence>
<evidence type="ECO:0008006" key="4">
    <source>
        <dbReference type="Google" id="ProtNLM"/>
    </source>
</evidence>
<protein>
    <recommendedName>
        <fullName evidence="4">Substrate import-associated zinc metallohydrolase lipoprotein</fullName>
    </recommendedName>
</protein>
<dbReference type="Proteomes" id="UP000291485">
    <property type="component" value="Unassembled WGS sequence"/>
</dbReference>
<accession>A0A4R0P6R8</accession>
<dbReference type="PROSITE" id="PS51257">
    <property type="entry name" value="PROKAR_LIPOPROTEIN"/>
    <property type="match status" value="1"/>
</dbReference>
<dbReference type="Pfam" id="PF15890">
    <property type="entry name" value="Peptidase_Mx1"/>
    <property type="match status" value="1"/>
</dbReference>